<dbReference type="RefSeq" id="WP_394396894.1">
    <property type="nucleotide sequence ID" value="NZ_JBIGHW010000004.1"/>
</dbReference>
<accession>A0ABW7FHE1</accession>
<gene>
    <name evidence="2" type="ORF">ACG0Z3_08705</name>
</gene>
<dbReference type="EMBL" id="JBIGHW010000004">
    <property type="protein sequence ID" value="MFG6440759.1"/>
    <property type="molecule type" value="Genomic_DNA"/>
</dbReference>
<protein>
    <submittedName>
        <fullName evidence="2">SIR2 family protein</fullName>
    </submittedName>
</protein>
<dbReference type="Pfam" id="PF25199">
    <property type="entry name" value="nSTAND_NTPase5"/>
    <property type="match status" value="1"/>
</dbReference>
<evidence type="ECO:0000259" key="1">
    <source>
        <dbReference type="Pfam" id="PF25199"/>
    </source>
</evidence>
<comment type="caution">
    <text evidence="2">The sequence shown here is derived from an EMBL/GenBank/DDBJ whole genome shotgun (WGS) entry which is preliminary data.</text>
</comment>
<proteinExistence type="predicted"/>
<dbReference type="InterPro" id="IPR057574">
    <property type="entry name" value="nSTAND_NTPase5_dom"/>
</dbReference>
<sequence length="747" mass="83489">MSLLLDSAETDKYLTQPYLGCRPGETVKRLTSYVWKTVFTFNIDDALENAYDSTERPKQKIESLNYDSAFKTQPNKGHLSVVHLHGFTREPEKGYVFSTAEYGRATRGMSAWMHVLSELMASEPFIIAGTSLNEPDLEYYLAGRTSTSARANRGPSFLVEPYPDKITELICKEHGLTLVKAKLSEFLAWLSTELGAAPTVSQLTVPSMDGIFGTRPSAEDQVNFFSSFELVRPSAPNAEGEVSPFYFGKTIRWSDLESSMDVPTNDEMAIGARVKNWTSGDDAKVKLFSLSSEPGSGRTTIIRRIGYDLAGGGVVVLNLNSNSVIDPENAARVLSAINRPIVLLIDGLADHSPSMRSLISCVKLKRPLAILSADRDYRKDHIDRVLGDLDIEYFGVSDWPVESYEGLVEKLRRAGLLGASDAVRYPKKFANMLLRDPVAIASCRALNNFKPLETIVRSIWSDASESDRRSYAVAALAEHCYPGGVAYPILEKSYRNAGLNNQLELDCPLPLTYADDGDYVLPLNPVIADRLLHMLAREKQALLLEIFSMLAVALSPYVNRRATISRTPEAKLAARLFSAEQVARPLLGTFAGTFFSQAREAWQWNSRYWEQRALLTQAENIDLAIQYARHAVAIEEHPFPWTTLASLLSKKLELTNVGVDTIYGEIYEILNQVVRYESTTKAWRPTPHPYATLFHATNIFISKGGKMPPRKRDWILQQIEFCSKVFSRDKMLNEAADRILVSIKLPN</sequence>
<organism evidence="2 3">
    <name type="scientific">Pelomonas margarita</name>
    <dbReference type="NCBI Taxonomy" id="3299031"/>
    <lineage>
        <taxon>Bacteria</taxon>
        <taxon>Pseudomonadati</taxon>
        <taxon>Pseudomonadota</taxon>
        <taxon>Betaproteobacteria</taxon>
        <taxon>Burkholderiales</taxon>
        <taxon>Sphaerotilaceae</taxon>
        <taxon>Roseateles</taxon>
    </lineage>
</organism>
<evidence type="ECO:0000313" key="2">
    <source>
        <dbReference type="EMBL" id="MFG6440759.1"/>
    </source>
</evidence>
<dbReference type="Pfam" id="PF13289">
    <property type="entry name" value="SIR2_2"/>
    <property type="match status" value="1"/>
</dbReference>
<reference evidence="2 3" key="1">
    <citation type="submission" date="2024-08" db="EMBL/GenBank/DDBJ databases">
        <authorList>
            <person name="Lu H."/>
        </authorList>
    </citation>
    <scope>NUCLEOTIDE SEQUENCE [LARGE SCALE GENOMIC DNA]</scope>
    <source>
        <strain evidence="2 3">LKC17W</strain>
    </source>
</reference>
<evidence type="ECO:0000313" key="3">
    <source>
        <dbReference type="Proteomes" id="UP001606301"/>
    </source>
</evidence>
<keyword evidence="3" id="KW-1185">Reference proteome</keyword>
<feature type="domain" description="Novel STAND NTPase 5" evidence="1">
    <location>
        <begin position="244"/>
        <end position="380"/>
    </location>
</feature>
<name>A0ABW7FHE1_9BURK</name>
<dbReference type="Proteomes" id="UP001606301">
    <property type="component" value="Unassembled WGS sequence"/>
</dbReference>